<evidence type="ECO:0000313" key="1">
    <source>
        <dbReference type="EMBL" id="GMS79601.1"/>
    </source>
</evidence>
<keyword evidence="2" id="KW-1185">Reference proteome</keyword>
<evidence type="ECO:0000313" key="2">
    <source>
        <dbReference type="Proteomes" id="UP001432027"/>
    </source>
</evidence>
<accession>A0AAV5S912</accession>
<proteinExistence type="predicted"/>
<dbReference type="EMBL" id="BTSX01000001">
    <property type="protein sequence ID" value="GMS79601.1"/>
    <property type="molecule type" value="Genomic_DNA"/>
</dbReference>
<feature type="non-terminal residue" evidence="1">
    <location>
        <position position="1"/>
    </location>
</feature>
<protein>
    <submittedName>
        <fullName evidence="1">Uncharacterized protein</fullName>
    </submittedName>
</protein>
<name>A0AAV5S912_9BILA</name>
<comment type="caution">
    <text evidence="1">The sequence shown here is derived from an EMBL/GenBank/DDBJ whole genome shotgun (WGS) entry which is preliminary data.</text>
</comment>
<sequence>EISQTPAINAEFLREFSDKVDSPKLDIIEYPEVEIHAKAVILDRSMFENLLRFSSIINPLITIDWAMELIMARFRRHVGGHWTISTTKYLSQEEIVAGLDDEVTHKNKWGTHIIDYNIDDNILNSMTIQRRSENTLAIHF</sequence>
<gene>
    <name evidence="1" type="ORF">PENTCL1PPCAC_1776</name>
</gene>
<dbReference type="AlphaFoldDB" id="A0AAV5S912"/>
<dbReference type="Proteomes" id="UP001432027">
    <property type="component" value="Unassembled WGS sequence"/>
</dbReference>
<organism evidence="1 2">
    <name type="scientific">Pristionchus entomophagus</name>
    <dbReference type="NCBI Taxonomy" id="358040"/>
    <lineage>
        <taxon>Eukaryota</taxon>
        <taxon>Metazoa</taxon>
        <taxon>Ecdysozoa</taxon>
        <taxon>Nematoda</taxon>
        <taxon>Chromadorea</taxon>
        <taxon>Rhabditida</taxon>
        <taxon>Rhabditina</taxon>
        <taxon>Diplogasteromorpha</taxon>
        <taxon>Diplogasteroidea</taxon>
        <taxon>Neodiplogasteridae</taxon>
        <taxon>Pristionchus</taxon>
    </lineage>
</organism>
<reference evidence="1" key="1">
    <citation type="submission" date="2023-10" db="EMBL/GenBank/DDBJ databases">
        <title>Genome assembly of Pristionchus species.</title>
        <authorList>
            <person name="Yoshida K."/>
            <person name="Sommer R.J."/>
        </authorList>
    </citation>
    <scope>NUCLEOTIDE SEQUENCE</scope>
    <source>
        <strain evidence="1">RS0144</strain>
    </source>
</reference>